<proteinExistence type="predicted"/>
<evidence type="ECO:0000259" key="1">
    <source>
        <dbReference type="Pfam" id="PF10551"/>
    </source>
</evidence>
<sequence>MSQIIQRVKDEYQFTVSYRKAWLGKQKALAMVYGKWEAPYDTLRRWMRAVQDHLSGTIISFQHSPIPNNDSDVQFLRLFWAFKPCIDAWAHFKLVIQVDGTFLYVKYHHTLLIAMGQDGNRNNVPLAFAIVEGETKEAWPWFLFSVREFVIGCQEGVSLISDRSTGCLAAVENEAVD</sequence>
<dbReference type="Pfam" id="PF10551">
    <property type="entry name" value="MULE"/>
    <property type="match status" value="1"/>
</dbReference>
<dbReference type="InterPro" id="IPR018289">
    <property type="entry name" value="MULE_transposase_dom"/>
</dbReference>
<dbReference type="AlphaFoldDB" id="A0A834TVR3"/>
<dbReference type="OrthoDB" id="683469at2759"/>
<feature type="domain" description="MULE transposase" evidence="1">
    <location>
        <begin position="95"/>
        <end position="174"/>
    </location>
</feature>
<keyword evidence="3" id="KW-1185">Reference proteome</keyword>
<organism evidence="2 3">
    <name type="scientific">Senna tora</name>
    <dbReference type="NCBI Taxonomy" id="362788"/>
    <lineage>
        <taxon>Eukaryota</taxon>
        <taxon>Viridiplantae</taxon>
        <taxon>Streptophyta</taxon>
        <taxon>Embryophyta</taxon>
        <taxon>Tracheophyta</taxon>
        <taxon>Spermatophyta</taxon>
        <taxon>Magnoliopsida</taxon>
        <taxon>eudicotyledons</taxon>
        <taxon>Gunneridae</taxon>
        <taxon>Pentapetalae</taxon>
        <taxon>rosids</taxon>
        <taxon>fabids</taxon>
        <taxon>Fabales</taxon>
        <taxon>Fabaceae</taxon>
        <taxon>Caesalpinioideae</taxon>
        <taxon>Cassia clade</taxon>
        <taxon>Senna</taxon>
    </lineage>
</organism>
<comment type="caution">
    <text evidence="2">The sequence shown here is derived from an EMBL/GenBank/DDBJ whole genome shotgun (WGS) entry which is preliminary data.</text>
</comment>
<dbReference type="PANTHER" id="PTHR31973:SF195">
    <property type="entry name" value="MUDR FAMILY TRANSPOSASE"/>
    <property type="match status" value="1"/>
</dbReference>
<evidence type="ECO:0000313" key="2">
    <source>
        <dbReference type="EMBL" id="KAF7827521.1"/>
    </source>
</evidence>
<accession>A0A834TVR3</accession>
<dbReference type="EMBL" id="JAAIUW010000006">
    <property type="protein sequence ID" value="KAF7827521.1"/>
    <property type="molecule type" value="Genomic_DNA"/>
</dbReference>
<dbReference type="Proteomes" id="UP000634136">
    <property type="component" value="Unassembled WGS sequence"/>
</dbReference>
<name>A0A834TVR3_9FABA</name>
<protein>
    <submittedName>
        <fullName evidence="2">Protein FAR1-related sequence 8-like</fullName>
    </submittedName>
</protein>
<evidence type="ECO:0000313" key="3">
    <source>
        <dbReference type="Proteomes" id="UP000634136"/>
    </source>
</evidence>
<reference evidence="2" key="1">
    <citation type="submission" date="2020-09" db="EMBL/GenBank/DDBJ databases">
        <title>Genome-Enabled Discovery of Anthraquinone Biosynthesis in Senna tora.</title>
        <authorList>
            <person name="Kang S.-H."/>
            <person name="Pandey R.P."/>
            <person name="Lee C.-M."/>
            <person name="Sim J.-S."/>
            <person name="Jeong J.-T."/>
            <person name="Choi B.-S."/>
            <person name="Jung M."/>
            <person name="Ginzburg D."/>
            <person name="Zhao K."/>
            <person name="Won S.Y."/>
            <person name="Oh T.-J."/>
            <person name="Yu Y."/>
            <person name="Kim N.-H."/>
            <person name="Lee O.R."/>
            <person name="Lee T.-H."/>
            <person name="Bashyal P."/>
            <person name="Kim T.-S."/>
            <person name="Lee W.-H."/>
            <person name="Kawkins C."/>
            <person name="Kim C.-K."/>
            <person name="Kim J.S."/>
            <person name="Ahn B.O."/>
            <person name="Rhee S.Y."/>
            <person name="Sohng J.K."/>
        </authorList>
    </citation>
    <scope>NUCLEOTIDE SEQUENCE</scope>
    <source>
        <tissue evidence="2">Leaf</tissue>
    </source>
</reference>
<gene>
    <name evidence="2" type="ORF">G2W53_018685</name>
</gene>
<dbReference type="PANTHER" id="PTHR31973">
    <property type="entry name" value="POLYPROTEIN, PUTATIVE-RELATED"/>
    <property type="match status" value="1"/>
</dbReference>